<dbReference type="GO" id="GO:0016874">
    <property type="term" value="F:ligase activity"/>
    <property type="evidence" value="ECO:0007669"/>
    <property type="project" value="UniProtKB-KW"/>
</dbReference>
<dbReference type="OrthoDB" id="9803907at2"/>
<dbReference type="AlphaFoldDB" id="A0A0S2I2Q8"/>
<gene>
    <name evidence="6" type="ORF">L21SP5_02923</name>
</gene>
<dbReference type="Gene3D" id="3.30.470.20">
    <property type="entry name" value="ATP-grasp fold, B domain"/>
    <property type="match status" value="1"/>
</dbReference>
<dbReference type="PROSITE" id="PS50975">
    <property type="entry name" value="ATP_GRASP"/>
    <property type="match status" value="1"/>
</dbReference>
<dbReference type="PANTHER" id="PTHR43585:SF2">
    <property type="entry name" value="ATP-GRASP ENZYME FSQD"/>
    <property type="match status" value="1"/>
</dbReference>
<dbReference type="PANTHER" id="PTHR43585">
    <property type="entry name" value="FUMIPYRROLE BIOSYNTHESIS PROTEIN C"/>
    <property type="match status" value="1"/>
</dbReference>
<organism evidence="6 7">
    <name type="scientific">Salinivirga cyanobacteriivorans</name>
    <dbReference type="NCBI Taxonomy" id="1307839"/>
    <lineage>
        <taxon>Bacteria</taxon>
        <taxon>Pseudomonadati</taxon>
        <taxon>Bacteroidota</taxon>
        <taxon>Bacteroidia</taxon>
        <taxon>Bacteroidales</taxon>
        <taxon>Salinivirgaceae</taxon>
        <taxon>Salinivirga</taxon>
    </lineage>
</organism>
<dbReference type="SUPFAM" id="SSF56059">
    <property type="entry name" value="Glutathione synthetase ATP-binding domain-like"/>
    <property type="match status" value="1"/>
</dbReference>
<sequence>MLLLDKPYVSDLLINTIRKNNWPVVGTNIAREMAPELQDLFMSDEEAVAAYEKNPMMYVNSENTISWINENLAHTKLPEQVNTFKNKGLFRDMLSELYPEFRYQKIEYQNLKSYNPEDFGFPLIIKPAVGFFSMGIYVVENTEDWNRALTKLEQELKQVRGIYPEEVMNSQMFLLEQLIPGNEYAVDVYFDQDSKPVILNIYEHIFTDAKDVNDRAYFTSVKVIDNTHDVFEEKLQFIGKKTGVKLFPMHIEFRITPEGEAIPIESNPLRFAGWCMTDLSKYSWRINPYEYFFNQQKPDWLSTFKGRTGRQYNAIIADIPRNIDLEKIDYVDYKKFENDFSNLLHIHKTNYRQYPVFAFAFSETRSADKEEVEHFLYSDLTEYILLK</sequence>
<evidence type="ECO:0000256" key="1">
    <source>
        <dbReference type="ARBA" id="ARBA00022598"/>
    </source>
</evidence>
<dbReference type="PATRIC" id="fig|1307839.3.peg.3069"/>
<evidence type="ECO:0000256" key="2">
    <source>
        <dbReference type="ARBA" id="ARBA00022741"/>
    </source>
</evidence>
<evidence type="ECO:0000256" key="4">
    <source>
        <dbReference type="PROSITE-ProRule" id="PRU00409"/>
    </source>
</evidence>
<keyword evidence="3 4" id="KW-0067">ATP-binding</keyword>
<keyword evidence="2 4" id="KW-0547">Nucleotide-binding</keyword>
<dbReference type="KEGG" id="blq:L21SP5_02923"/>
<keyword evidence="7" id="KW-1185">Reference proteome</keyword>
<evidence type="ECO:0000313" key="7">
    <source>
        <dbReference type="Proteomes" id="UP000064893"/>
    </source>
</evidence>
<evidence type="ECO:0000259" key="5">
    <source>
        <dbReference type="PROSITE" id="PS50975"/>
    </source>
</evidence>
<dbReference type="Proteomes" id="UP000064893">
    <property type="component" value="Chromosome"/>
</dbReference>
<dbReference type="STRING" id="1307839.L21SP5_02923"/>
<proteinExistence type="predicted"/>
<accession>A0A0S2I2Q8</accession>
<reference evidence="6 7" key="1">
    <citation type="submission" date="2015-11" db="EMBL/GenBank/DDBJ databases">
        <title>Description and complete genome sequence of a novel strain predominating in hypersaline microbial mats and representing a new family of the Bacteriodetes phylum.</title>
        <authorList>
            <person name="Spring S."/>
            <person name="Bunk B."/>
            <person name="Sproer C."/>
            <person name="Klenk H.-P."/>
        </authorList>
    </citation>
    <scope>NUCLEOTIDE SEQUENCE [LARGE SCALE GENOMIC DNA]</scope>
    <source>
        <strain evidence="6 7">L21-Spi-D4</strain>
    </source>
</reference>
<dbReference type="EMBL" id="CP013118">
    <property type="protein sequence ID" value="ALO16543.1"/>
    <property type="molecule type" value="Genomic_DNA"/>
</dbReference>
<dbReference type="Pfam" id="PF13535">
    <property type="entry name" value="ATP-grasp_4"/>
    <property type="match status" value="1"/>
</dbReference>
<dbReference type="RefSeq" id="WP_057953904.1">
    <property type="nucleotide sequence ID" value="NZ_CP013118.1"/>
</dbReference>
<dbReference type="InterPro" id="IPR052032">
    <property type="entry name" value="ATP-dep_AA_Ligase"/>
</dbReference>
<name>A0A0S2I2Q8_9BACT</name>
<keyword evidence="1" id="KW-0436">Ligase</keyword>
<feature type="domain" description="ATP-grasp" evidence="5">
    <location>
        <begin position="87"/>
        <end position="297"/>
    </location>
</feature>
<dbReference type="InterPro" id="IPR011761">
    <property type="entry name" value="ATP-grasp"/>
</dbReference>
<evidence type="ECO:0000256" key="3">
    <source>
        <dbReference type="ARBA" id="ARBA00022840"/>
    </source>
</evidence>
<dbReference type="GO" id="GO:0005524">
    <property type="term" value="F:ATP binding"/>
    <property type="evidence" value="ECO:0007669"/>
    <property type="project" value="UniProtKB-UniRule"/>
</dbReference>
<dbReference type="GO" id="GO:0046872">
    <property type="term" value="F:metal ion binding"/>
    <property type="evidence" value="ECO:0007669"/>
    <property type="project" value="InterPro"/>
</dbReference>
<protein>
    <submittedName>
        <fullName evidence="6">Carbamoyl phosphate synthase-like protein</fullName>
    </submittedName>
</protein>
<evidence type="ECO:0000313" key="6">
    <source>
        <dbReference type="EMBL" id="ALO16543.1"/>
    </source>
</evidence>